<organism evidence="2 3">
    <name type="scientific">Pseudoleptotrichia goodfellowii</name>
    <dbReference type="NCBI Taxonomy" id="157692"/>
    <lineage>
        <taxon>Bacteria</taxon>
        <taxon>Fusobacteriati</taxon>
        <taxon>Fusobacteriota</taxon>
        <taxon>Fusobacteriia</taxon>
        <taxon>Fusobacteriales</taxon>
        <taxon>Leptotrichiaceae</taxon>
        <taxon>Pseudoleptotrichia</taxon>
    </lineage>
</organism>
<dbReference type="AlphaFoldDB" id="A0A510JCF2"/>
<dbReference type="KEGG" id="lgo:JCM16774_1944"/>
<dbReference type="Pfam" id="PF03372">
    <property type="entry name" value="Exo_endo_phos"/>
    <property type="match status" value="1"/>
</dbReference>
<name>A0A510JCF2_9FUSO</name>
<feature type="domain" description="Endonuclease/exonuclease/phosphatase" evidence="1">
    <location>
        <begin position="33"/>
        <end position="233"/>
    </location>
</feature>
<dbReference type="PANTHER" id="PTHR14859">
    <property type="entry name" value="CALCOFLUOR WHITE HYPERSENSITIVE PROTEIN PRECURSOR"/>
    <property type="match status" value="1"/>
</dbReference>
<evidence type="ECO:0000259" key="1">
    <source>
        <dbReference type="Pfam" id="PF03372"/>
    </source>
</evidence>
<dbReference type="Gene3D" id="3.60.10.10">
    <property type="entry name" value="Endonuclease/exonuclease/phosphatase"/>
    <property type="match status" value="1"/>
</dbReference>
<dbReference type="STRING" id="714315.GCA_000516535_01950"/>
<sequence>MKFLLYNIRYGTGKYLKQPLKHIRGYLGHSLSHVSRIGEFIKGYNPDIVGLVEVDLGSFRTEEKNQAELLGKITGNHCVFQYKYQKNSRYMKVPMVRKQGNALLSKTEIKSKKFHYLNNGMKKLVMEIETNSVTVFLVHLALGGKTRLKQIVQLRKLIQDCRKPFIVAGDFNVLWGNEEIELFLEASGLHNVNVHREPTFPSWAPKKELDFILCSKEIKVKEFQVIKTLLSDHLPVIIDFEIKKDGYKN</sequence>
<gene>
    <name evidence="2" type="ORF">JCM16774_1944</name>
</gene>
<dbReference type="Proteomes" id="UP000321606">
    <property type="component" value="Chromosome"/>
</dbReference>
<dbReference type="SUPFAM" id="SSF56219">
    <property type="entry name" value="DNase I-like"/>
    <property type="match status" value="1"/>
</dbReference>
<keyword evidence="2" id="KW-0255">Endonuclease</keyword>
<dbReference type="GO" id="GO:0006506">
    <property type="term" value="P:GPI anchor biosynthetic process"/>
    <property type="evidence" value="ECO:0007669"/>
    <property type="project" value="TreeGrafter"/>
</dbReference>
<dbReference type="EMBL" id="AP019822">
    <property type="protein sequence ID" value="BBM36998.1"/>
    <property type="molecule type" value="Genomic_DNA"/>
</dbReference>
<dbReference type="InterPro" id="IPR036691">
    <property type="entry name" value="Endo/exonu/phosph_ase_sf"/>
</dbReference>
<dbReference type="GO" id="GO:0016020">
    <property type="term" value="C:membrane"/>
    <property type="evidence" value="ECO:0007669"/>
    <property type="project" value="GOC"/>
</dbReference>
<dbReference type="PANTHER" id="PTHR14859:SF15">
    <property type="entry name" value="ENDONUCLEASE_EXONUCLEASE_PHOSPHATASE DOMAIN-CONTAINING PROTEIN"/>
    <property type="match status" value="1"/>
</dbReference>
<keyword evidence="2" id="KW-0540">Nuclease</keyword>
<dbReference type="RefSeq" id="WP_026738148.1">
    <property type="nucleotide sequence ID" value="NZ_AP019822.1"/>
</dbReference>
<protein>
    <submittedName>
        <fullName evidence="2">Endonuclease/exonuclease/phosphatase</fullName>
    </submittedName>
</protein>
<keyword evidence="2" id="KW-0269">Exonuclease</keyword>
<dbReference type="InterPro" id="IPR051916">
    <property type="entry name" value="GPI-anchor_lipid_remodeler"/>
</dbReference>
<dbReference type="GO" id="GO:0004527">
    <property type="term" value="F:exonuclease activity"/>
    <property type="evidence" value="ECO:0007669"/>
    <property type="project" value="UniProtKB-KW"/>
</dbReference>
<proteinExistence type="predicted"/>
<reference evidence="2 3" key="1">
    <citation type="submission" date="2019-07" db="EMBL/GenBank/DDBJ databases">
        <title>Complete Genome Sequence of Leptotrichia goodfellowii Strain JCM 16774.</title>
        <authorList>
            <person name="Watanabe S."/>
            <person name="Cui L."/>
        </authorList>
    </citation>
    <scope>NUCLEOTIDE SEQUENCE [LARGE SCALE GENOMIC DNA]</scope>
    <source>
        <strain evidence="2 3">JCM16774</strain>
    </source>
</reference>
<evidence type="ECO:0000313" key="3">
    <source>
        <dbReference type="Proteomes" id="UP000321606"/>
    </source>
</evidence>
<dbReference type="GO" id="GO:0004519">
    <property type="term" value="F:endonuclease activity"/>
    <property type="evidence" value="ECO:0007669"/>
    <property type="project" value="UniProtKB-KW"/>
</dbReference>
<dbReference type="InterPro" id="IPR005135">
    <property type="entry name" value="Endo/exonuclease/phosphatase"/>
</dbReference>
<accession>A0A510JCF2</accession>
<dbReference type="OrthoDB" id="155529at2"/>
<evidence type="ECO:0000313" key="2">
    <source>
        <dbReference type="EMBL" id="BBM36998.1"/>
    </source>
</evidence>
<keyword evidence="2" id="KW-0378">Hydrolase</keyword>